<dbReference type="EMBL" id="CP147247">
    <property type="protein sequence ID" value="WYJ91993.1"/>
    <property type="molecule type" value="Genomic_DNA"/>
</dbReference>
<feature type="transmembrane region" description="Helical" evidence="1">
    <location>
        <begin position="116"/>
        <end position="133"/>
    </location>
</feature>
<evidence type="ECO:0000313" key="3">
    <source>
        <dbReference type="EMBL" id="OTP15680.1"/>
    </source>
</evidence>
<sequence length="168" mass="18887">MNYSFIQKTAVVLTTVYFIFLIWAIIFKFQLSLDKLPDLQHINLIPFGDSSFKAGKFNTSEVLSNFIIFVPFGIYLNLIPWKLPYLSQVLFIAAGSIAFEVLQYIFAIGVSDITDILMNVIGGVSGILFYLLLKKISKNGARLDKYLIIISAIGTVLMFVLVTILFVN</sequence>
<keyword evidence="1" id="KW-0472">Membrane</keyword>
<evidence type="ECO:0000313" key="4">
    <source>
        <dbReference type="EMBL" id="WYJ91993.1"/>
    </source>
</evidence>
<feature type="transmembrane region" description="Helical" evidence="1">
    <location>
        <begin position="62"/>
        <end position="78"/>
    </location>
</feature>
<feature type="transmembrane region" description="Helical" evidence="1">
    <location>
        <begin position="145"/>
        <end position="167"/>
    </location>
</feature>
<name>A0A242K5U5_9ENTE</name>
<dbReference type="AlphaFoldDB" id="A0A242K5U5"/>
<evidence type="ECO:0000259" key="2">
    <source>
        <dbReference type="Pfam" id="PF04892"/>
    </source>
</evidence>
<dbReference type="PANTHER" id="PTHR36834">
    <property type="entry name" value="MEMBRANE PROTEIN-RELATED"/>
    <property type="match status" value="1"/>
</dbReference>
<evidence type="ECO:0000313" key="5">
    <source>
        <dbReference type="Proteomes" id="UP000195141"/>
    </source>
</evidence>
<protein>
    <recommendedName>
        <fullName evidence="2">VanZ-like domain-containing protein</fullName>
    </recommendedName>
</protein>
<dbReference type="Pfam" id="PF04892">
    <property type="entry name" value="VanZ"/>
    <property type="match status" value="1"/>
</dbReference>
<dbReference type="InterPro" id="IPR053150">
    <property type="entry name" value="Teicoplanin_resist-assoc"/>
</dbReference>
<dbReference type="InterPro" id="IPR006976">
    <property type="entry name" value="VanZ-like"/>
</dbReference>
<reference evidence="4" key="2">
    <citation type="submission" date="2017-05" db="EMBL/GenBank/DDBJ databases">
        <authorList>
            <consortium name="The Broad Institute Genomics Platform"/>
            <consortium name="The Broad Institute Genomic Center for Infectious Diseases"/>
            <person name="Earl A."/>
            <person name="Manson A."/>
            <person name="Schwartman J."/>
            <person name="Gilmore M."/>
            <person name="Abouelleil A."/>
            <person name="Cao P."/>
            <person name="Chapman S."/>
            <person name="Cusick C."/>
            <person name="Shea T."/>
            <person name="Young S."/>
            <person name="Neafsey D."/>
            <person name="Nusbaum C."/>
            <person name="Birren B."/>
        </authorList>
    </citation>
    <scope>NUCLEOTIDE SEQUENCE</scope>
    <source>
        <strain evidence="4">9E7_DIV0242</strain>
    </source>
</reference>
<dbReference type="Proteomes" id="UP000195141">
    <property type="component" value="Chromosome"/>
</dbReference>
<accession>A0A242K5U5</accession>
<proteinExistence type="predicted"/>
<keyword evidence="1" id="KW-1133">Transmembrane helix</keyword>
<feature type="domain" description="VanZ-like" evidence="2">
    <location>
        <begin position="16"/>
        <end position="133"/>
    </location>
</feature>
<organism evidence="3">
    <name type="scientific">Candidatus Enterococcus clewellii</name>
    <dbReference type="NCBI Taxonomy" id="1834193"/>
    <lineage>
        <taxon>Bacteria</taxon>
        <taxon>Bacillati</taxon>
        <taxon>Bacillota</taxon>
        <taxon>Bacilli</taxon>
        <taxon>Lactobacillales</taxon>
        <taxon>Enterococcaceae</taxon>
        <taxon>Enterococcus</taxon>
    </lineage>
</organism>
<feature type="transmembrane region" description="Helical" evidence="1">
    <location>
        <begin position="12"/>
        <end position="31"/>
    </location>
</feature>
<keyword evidence="1" id="KW-0812">Transmembrane</keyword>
<evidence type="ECO:0000256" key="1">
    <source>
        <dbReference type="SAM" id="Phobius"/>
    </source>
</evidence>
<reference evidence="3" key="1">
    <citation type="submission" date="2017-05" db="EMBL/GenBank/DDBJ databases">
        <title>The Genome Sequence of Enterococcus sp. 9E7_DIV0242.</title>
        <authorList>
            <consortium name="The Broad Institute Genomics Platform"/>
            <consortium name="The Broad Institute Genomic Center for Infectious Diseases"/>
            <person name="Earl A."/>
            <person name="Manson A."/>
            <person name="Schwartman J."/>
            <person name="Gilmore M."/>
            <person name="Abouelleil A."/>
            <person name="Cao P."/>
            <person name="Chapman S."/>
            <person name="Cusick C."/>
            <person name="Shea T."/>
            <person name="Young S."/>
            <person name="Neafsey D."/>
            <person name="Nusbaum C."/>
            <person name="Birren B."/>
        </authorList>
    </citation>
    <scope>NUCLEOTIDE SEQUENCE [LARGE SCALE GENOMIC DNA]</scope>
    <source>
        <strain evidence="3">9E7_DIV0242</strain>
    </source>
</reference>
<reference evidence="4" key="3">
    <citation type="submission" date="2024-03" db="EMBL/GenBank/DDBJ databases">
        <title>The Genome Sequence of Enterococcus sp. DIV0242b.</title>
        <authorList>
            <consortium name="The Broad Institute Genomics Platform"/>
            <consortium name="The Broad Institute Microbial Omics Core"/>
            <consortium name="The Broad Institute Genomic Center for Infectious Diseases"/>
            <person name="Earl A."/>
            <person name="Manson A."/>
            <person name="Gilmore M."/>
            <person name="Schwartman J."/>
            <person name="Shea T."/>
            <person name="Abouelleil A."/>
            <person name="Cao P."/>
            <person name="Chapman S."/>
            <person name="Cusick C."/>
            <person name="Young S."/>
            <person name="Neafsey D."/>
            <person name="Nusbaum C."/>
            <person name="Birren B."/>
        </authorList>
    </citation>
    <scope>NUCLEOTIDE SEQUENCE</scope>
    <source>
        <strain evidence="4">9E7_DIV0242</strain>
    </source>
</reference>
<gene>
    <name evidence="3" type="ORF">A5888_001894</name>
    <name evidence="4" type="ORF">A5888_003766</name>
</gene>
<dbReference type="RefSeq" id="WP_170924762.1">
    <property type="nucleotide sequence ID" value="NZ_CP147247.1"/>
</dbReference>
<dbReference type="PANTHER" id="PTHR36834:SF2">
    <property type="entry name" value="MEMBRANE PROTEIN"/>
    <property type="match status" value="1"/>
</dbReference>
<keyword evidence="5" id="KW-1185">Reference proteome</keyword>
<feature type="transmembrane region" description="Helical" evidence="1">
    <location>
        <begin position="90"/>
        <end position="110"/>
    </location>
</feature>
<dbReference type="EMBL" id="NGMM01000003">
    <property type="protein sequence ID" value="OTP15680.1"/>
    <property type="molecule type" value="Genomic_DNA"/>
</dbReference>